<evidence type="ECO:0000259" key="4">
    <source>
        <dbReference type="Pfam" id="PF00931"/>
    </source>
</evidence>
<feature type="domain" description="NB-ARC" evidence="4">
    <location>
        <begin position="218"/>
        <end position="309"/>
    </location>
</feature>
<dbReference type="Gramene" id="CDY30066">
    <property type="protein sequence ID" value="CDY30066"/>
    <property type="gene ID" value="GSBRNA2T00044617001"/>
</dbReference>
<proteinExistence type="predicted"/>
<dbReference type="InterPro" id="IPR002182">
    <property type="entry name" value="NB-ARC"/>
</dbReference>
<dbReference type="Proteomes" id="UP000028999">
    <property type="component" value="Unassembled WGS sequence"/>
</dbReference>
<reference evidence="6 7" key="1">
    <citation type="journal article" date="2014" name="Science">
        <title>Plant genetics. Early allopolyploid evolution in the post-Neolithic Brassica napus oilseed genome.</title>
        <authorList>
            <person name="Chalhoub B."/>
            <person name="Denoeud F."/>
            <person name="Liu S."/>
            <person name="Parkin I.A."/>
            <person name="Tang H."/>
            <person name="Wang X."/>
            <person name="Chiquet J."/>
            <person name="Belcram H."/>
            <person name="Tong C."/>
            <person name="Samans B."/>
            <person name="Correa M."/>
            <person name="Da Silva C."/>
            <person name="Just J."/>
            <person name="Falentin C."/>
            <person name="Koh C.S."/>
            <person name="Le Clainche I."/>
            <person name="Bernard M."/>
            <person name="Bento P."/>
            <person name="Noel B."/>
            <person name="Labadie K."/>
            <person name="Alberti A."/>
            <person name="Charles M."/>
            <person name="Arnaud D."/>
            <person name="Guo H."/>
            <person name="Daviaud C."/>
            <person name="Alamery S."/>
            <person name="Jabbari K."/>
            <person name="Zhao M."/>
            <person name="Edger P.P."/>
            <person name="Chelaifa H."/>
            <person name="Tack D."/>
            <person name="Lassalle G."/>
            <person name="Mestiri I."/>
            <person name="Schnel N."/>
            <person name="Le Paslier M.C."/>
            <person name="Fan G."/>
            <person name="Renault V."/>
            <person name="Bayer P.E."/>
            <person name="Golicz A.A."/>
            <person name="Manoli S."/>
            <person name="Lee T.H."/>
            <person name="Thi V.H."/>
            <person name="Chalabi S."/>
            <person name="Hu Q."/>
            <person name="Fan C."/>
            <person name="Tollenaere R."/>
            <person name="Lu Y."/>
            <person name="Battail C."/>
            <person name="Shen J."/>
            <person name="Sidebottom C.H."/>
            <person name="Wang X."/>
            <person name="Canaguier A."/>
            <person name="Chauveau A."/>
            <person name="Berard A."/>
            <person name="Deniot G."/>
            <person name="Guan M."/>
            <person name="Liu Z."/>
            <person name="Sun F."/>
            <person name="Lim Y.P."/>
            <person name="Lyons E."/>
            <person name="Town C.D."/>
            <person name="Bancroft I."/>
            <person name="Wang X."/>
            <person name="Meng J."/>
            <person name="Ma J."/>
            <person name="Pires J.C."/>
            <person name="King G.J."/>
            <person name="Brunel D."/>
            <person name="Delourme R."/>
            <person name="Renard M."/>
            <person name="Aury J.M."/>
            <person name="Adams K.L."/>
            <person name="Batley J."/>
            <person name="Snowdon R.J."/>
            <person name="Tost J."/>
            <person name="Edwards D."/>
            <person name="Zhou Y."/>
            <person name="Hua W."/>
            <person name="Sharpe A.G."/>
            <person name="Paterson A.H."/>
            <person name="Guan C."/>
            <person name="Wincker P."/>
        </authorList>
    </citation>
    <scope>NUCLEOTIDE SEQUENCE [LARGE SCALE GENOMIC DNA]</scope>
    <source>
        <strain evidence="7">cv. Darmor-bzh</strain>
    </source>
</reference>
<evidence type="ECO:0000313" key="5">
    <source>
        <dbReference type="EMBL" id="CAF1925211.1"/>
    </source>
</evidence>
<dbReference type="InterPro" id="IPR027417">
    <property type="entry name" value="P-loop_NTPase"/>
</dbReference>
<reference evidence="5" key="3">
    <citation type="submission" date="2021-01" db="EMBL/GenBank/DDBJ databases">
        <authorList>
            <consortium name="Genoscope - CEA"/>
            <person name="William W."/>
        </authorList>
    </citation>
    <scope>NUCLEOTIDE SEQUENCE</scope>
</reference>
<organism evidence="6 7">
    <name type="scientific">Brassica napus</name>
    <name type="common">Rape</name>
    <dbReference type="NCBI Taxonomy" id="3708"/>
    <lineage>
        <taxon>Eukaryota</taxon>
        <taxon>Viridiplantae</taxon>
        <taxon>Streptophyta</taxon>
        <taxon>Embryophyta</taxon>
        <taxon>Tracheophyta</taxon>
        <taxon>Spermatophyta</taxon>
        <taxon>Magnoliopsida</taxon>
        <taxon>eudicotyledons</taxon>
        <taxon>Gunneridae</taxon>
        <taxon>Pentapetalae</taxon>
        <taxon>rosids</taxon>
        <taxon>malvids</taxon>
        <taxon>Brassicales</taxon>
        <taxon>Brassicaceae</taxon>
        <taxon>Brassiceae</taxon>
        <taxon>Brassica</taxon>
    </lineage>
</organism>
<evidence type="ECO:0000313" key="6">
    <source>
        <dbReference type="EMBL" id="CDY30066.1"/>
    </source>
</evidence>
<dbReference type="Gene3D" id="3.40.50.300">
    <property type="entry name" value="P-loop containing nucleotide triphosphate hydrolases"/>
    <property type="match status" value="1"/>
</dbReference>
<dbReference type="SUPFAM" id="SSF52540">
    <property type="entry name" value="P-loop containing nucleoside triphosphate hydrolases"/>
    <property type="match status" value="1"/>
</dbReference>
<feature type="domain" description="NB-ARC" evidence="4">
    <location>
        <begin position="161"/>
        <end position="217"/>
    </location>
</feature>
<keyword evidence="7" id="KW-1185">Reference proteome</keyword>
<gene>
    <name evidence="6" type="primary">BnaC05g09540D</name>
    <name evidence="5" type="ORF">DARMORV10_C05P10880.1</name>
    <name evidence="6" type="ORF">GSBRNA2T00044617001</name>
</gene>
<evidence type="ECO:0000256" key="1">
    <source>
        <dbReference type="ARBA" id="ARBA00022741"/>
    </source>
</evidence>
<dbReference type="PaxDb" id="3708-A0A078GX36"/>
<keyword evidence="3" id="KW-0067">ATP-binding</keyword>
<keyword evidence="2" id="KW-0611">Plant defense</keyword>
<dbReference type="GO" id="GO:0005524">
    <property type="term" value="F:ATP binding"/>
    <property type="evidence" value="ECO:0007669"/>
    <property type="project" value="UniProtKB-KW"/>
</dbReference>
<evidence type="ECO:0000256" key="2">
    <source>
        <dbReference type="ARBA" id="ARBA00022821"/>
    </source>
</evidence>
<dbReference type="GO" id="GO:0043531">
    <property type="term" value="F:ADP binding"/>
    <property type="evidence" value="ECO:0007669"/>
    <property type="project" value="InterPro"/>
</dbReference>
<dbReference type="FunFam" id="3.40.50.300:FF:001091">
    <property type="entry name" value="Probable disease resistance protein At1g61300"/>
    <property type="match status" value="1"/>
</dbReference>
<reference evidence="6" key="2">
    <citation type="submission" date="2014-06" db="EMBL/GenBank/DDBJ databases">
        <authorList>
            <person name="Genoscope - CEA"/>
        </authorList>
    </citation>
    <scope>NUCLEOTIDE SEQUENCE</scope>
</reference>
<dbReference type="Pfam" id="PF00931">
    <property type="entry name" value="NB-ARC"/>
    <property type="match status" value="2"/>
</dbReference>
<dbReference type="FunFam" id="1.10.8.430:FF:000003">
    <property type="entry name" value="Probable disease resistance protein At5g66910"/>
    <property type="match status" value="1"/>
</dbReference>
<dbReference type="EMBL" id="LK032248">
    <property type="protein sequence ID" value="CDY30066.1"/>
    <property type="molecule type" value="Genomic_DNA"/>
</dbReference>
<evidence type="ECO:0000256" key="3">
    <source>
        <dbReference type="ARBA" id="ARBA00022840"/>
    </source>
</evidence>
<protein>
    <submittedName>
        <fullName evidence="5">(rape) hypothetical protein</fullName>
    </submittedName>
    <submittedName>
        <fullName evidence="6">BnaC05g09540D protein</fullName>
    </submittedName>
</protein>
<sequence length="503" mass="56488">MGGVISTATDFVVEKLCSCFCLEVHHICRLDKNLETLVEDMKILEARRNDVLRFVRSEEDRGLQRLSGVDVWLTAVRNIGNQSRETLVACTSELQRLSLCDGCSRKLVARFRFGKEVFSILEDVEELKGRKLIEDINALTVPPMRDVVGERDLQPFIVVQETLLESAWSRIMDEGTQVLGLHGMGGVGKTTLLDQLSNKFCGANDGVDIVIWAVVSMESWKHKTEDQKAYSIRNSLKTKRFVLFLDDIWSKAELKGIGVPFPSRENKCKIVFTTRLKKVCVSMGDTNPVEVSCLDTNKAWELFKEKVGESILGSHIGIPKLARKVAEKCHGLPLALNVLGETMSSKDTIQEWRHALRQPQGGECEAMKLWNDGDKDRGSCNFSLWNRSPMSPSFLNLSTVGIINCNGLKDLTWLLFAPNLTILNVGHSNQIEYIISQEKATNGIAVAGCPNLRKLPLDSKSVATVEGFVIESPHSYWKENIEWEDEATKLRFQASWSPFRIGR</sequence>
<dbReference type="GO" id="GO:0006952">
    <property type="term" value="P:defense response"/>
    <property type="evidence" value="ECO:0007669"/>
    <property type="project" value="UniProtKB-KW"/>
</dbReference>
<dbReference type="AlphaFoldDB" id="A0A078GX36"/>
<dbReference type="PANTHER" id="PTHR33463">
    <property type="entry name" value="NB-ARC DOMAIN-CONTAINING PROTEIN-RELATED"/>
    <property type="match status" value="1"/>
</dbReference>
<dbReference type="Proteomes" id="UP001295469">
    <property type="component" value="Chromosome C05"/>
</dbReference>
<dbReference type="InterPro" id="IPR050905">
    <property type="entry name" value="Plant_NBS-LRR"/>
</dbReference>
<name>A0A078GX36_BRANA</name>
<dbReference type="EMBL" id="HG994369">
    <property type="protein sequence ID" value="CAF1925211.1"/>
    <property type="molecule type" value="Genomic_DNA"/>
</dbReference>
<dbReference type="Gene3D" id="1.10.8.430">
    <property type="entry name" value="Helical domain of apoptotic protease-activating factors"/>
    <property type="match status" value="1"/>
</dbReference>
<dbReference type="InterPro" id="IPR042197">
    <property type="entry name" value="Apaf_helical"/>
</dbReference>
<accession>A0A078GX36</accession>
<dbReference type="PRINTS" id="PR00364">
    <property type="entry name" value="DISEASERSIST"/>
</dbReference>
<keyword evidence="1" id="KW-0547">Nucleotide-binding</keyword>
<evidence type="ECO:0000313" key="7">
    <source>
        <dbReference type="Proteomes" id="UP000028999"/>
    </source>
</evidence>
<dbReference type="PANTHER" id="PTHR33463:SF220">
    <property type="entry name" value="NB-ARC DOMAIN-CONTAINING PROTEIN"/>
    <property type="match status" value="1"/>
</dbReference>